<dbReference type="GeneID" id="54467154"/>
<evidence type="ECO:0000256" key="2">
    <source>
        <dbReference type="ARBA" id="ARBA00048655"/>
    </source>
</evidence>
<name>A0A6A6Y0T5_9PEZI</name>
<reference evidence="5" key="2">
    <citation type="submission" date="2020-04" db="EMBL/GenBank/DDBJ databases">
        <authorList>
            <consortium name="NCBI Genome Project"/>
        </authorList>
    </citation>
    <scope>NUCLEOTIDE SEQUENCE</scope>
    <source>
        <strain evidence="5">CBS 304.34</strain>
    </source>
</reference>
<protein>
    <recommendedName>
        <fullName evidence="1">protein-ribulosamine 3-kinase</fullName>
        <ecNumber evidence="1">2.7.1.172</ecNumber>
    </recommendedName>
</protein>
<reference evidence="3 5" key="1">
    <citation type="journal article" date="2020" name="Stud. Mycol.">
        <title>101 Dothideomycetes genomes: a test case for predicting lifestyles and emergence of pathogens.</title>
        <authorList>
            <person name="Haridas S."/>
            <person name="Albert R."/>
            <person name="Binder M."/>
            <person name="Bloem J."/>
            <person name="Labutti K."/>
            <person name="Salamov A."/>
            <person name="Andreopoulos B."/>
            <person name="Baker S."/>
            <person name="Barry K."/>
            <person name="Bills G."/>
            <person name="Bluhm B."/>
            <person name="Cannon C."/>
            <person name="Castanera R."/>
            <person name="Culley D."/>
            <person name="Daum C."/>
            <person name="Ezra D."/>
            <person name="Gonzalez J."/>
            <person name="Henrissat B."/>
            <person name="Kuo A."/>
            <person name="Liang C."/>
            <person name="Lipzen A."/>
            <person name="Lutzoni F."/>
            <person name="Magnuson J."/>
            <person name="Mondo S."/>
            <person name="Nolan M."/>
            <person name="Ohm R."/>
            <person name="Pangilinan J."/>
            <person name="Park H.-J."/>
            <person name="Ramirez L."/>
            <person name="Alfaro M."/>
            <person name="Sun H."/>
            <person name="Tritt A."/>
            <person name="Yoshinaga Y."/>
            <person name="Zwiers L.-H."/>
            <person name="Turgeon B."/>
            <person name="Goodwin S."/>
            <person name="Spatafora J."/>
            <person name="Crous P."/>
            <person name="Grigoriev I."/>
        </authorList>
    </citation>
    <scope>NUCLEOTIDE SEQUENCE</scope>
    <source>
        <strain evidence="3 5">CBS 304.34</strain>
    </source>
</reference>
<dbReference type="PANTHER" id="PTHR12149">
    <property type="entry name" value="FRUCTOSAMINE 3 KINASE-RELATED PROTEIN"/>
    <property type="match status" value="1"/>
</dbReference>
<evidence type="ECO:0000256" key="1">
    <source>
        <dbReference type="ARBA" id="ARBA00011961"/>
    </source>
</evidence>
<dbReference type="AlphaFoldDB" id="A0A6A6Y0T5"/>
<dbReference type="PANTHER" id="PTHR12149:SF8">
    <property type="entry name" value="PROTEIN-RIBULOSAMINE 3-KINASE"/>
    <property type="match status" value="1"/>
</dbReference>
<dbReference type="SUPFAM" id="SSF56112">
    <property type="entry name" value="Protein kinase-like (PK-like)"/>
    <property type="match status" value="1"/>
</dbReference>
<proteinExistence type="predicted"/>
<reference evidence="5" key="3">
    <citation type="submission" date="2025-04" db="UniProtKB">
        <authorList>
            <consortium name="RefSeq"/>
        </authorList>
    </citation>
    <scope>IDENTIFICATION</scope>
    <source>
        <strain evidence="5">CBS 304.34</strain>
    </source>
</reference>
<evidence type="ECO:0000313" key="4">
    <source>
        <dbReference type="Proteomes" id="UP000504636"/>
    </source>
</evidence>
<dbReference type="Gene3D" id="3.90.1200.10">
    <property type="match status" value="1"/>
</dbReference>
<organism evidence="3">
    <name type="scientific">Mytilinidion resinicola</name>
    <dbReference type="NCBI Taxonomy" id="574789"/>
    <lineage>
        <taxon>Eukaryota</taxon>
        <taxon>Fungi</taxon>
        <taxon>Dikarya</taxon>
        <taxon>Ascomycota</taxon>
        <taxon>Pezizomycotina</taxon>
        <taxon>Dothideomycetes</taxon>
        <taxon>Pleosporomycetidae</taxon>
        <taxon>Mytilinidiales</taxon>
        <taxon>Mytilinidiaceae</taxon>
        <taxon>Mytilinidion</taxon>
    </lineage>
</organism>
<dbReference type="GO" id="GO:0102193">
    <property type="term" value="F:protein-ribulosamine 3-kinase activity"/>
    <property type="evidence" value="ECO:0007669"/>
    <property type="project" value="UniProtKB-EC"/>
</dbReference>
<sequence>MSTNPADAYAEKLRREQEANLIIIERLDDNVLAKLPEGVEVVSVVPSGASAWCKTFRIDARLKNGEIKPYFMKYESGEPGRRMMEGAFHSDSVYSSYAPDNMPTPVGFGEFKEEPDTWFYVSEFHDMVDKLPDARDLINIVAKVHRASMGKSPTGKFGFAVPTYLANIPNDNTWQDTWEIWFTQAMQSMYAFEKQTQGVDEELDSLFDGLCKKVIPRLLRPLETGGRSIEPCLVHSDLWPGNCMLDADTGEIMVFDSCAFWGHNEADLGPWRAPRYRLGRPYLKQYQKVMGMSEPHADWDDRNALYALRYDFLVSALYPNETKFREMARREMRALVEKFPDGLQEEAKPVENEYYDQLNAAKHSGQMELDPENNAGKIGSIFIRD</sequence>
<dbReference type="EMBL" id="MU003723">
    <property type="protein sequence ID" value="KAF2802421.1"/>
    <property type="molecule type" value="Genomic_DNA"/>
</dbReference>
<keyword evidence="4" id="KW-1185">Reference proteome</keyword>
<gene>
    <name evidence="3 5" type="ORF">BDZ99DRAFT_527450</name>
</gene>
<evidence type="ECO:0000313" key="3">
    <source>
        <dbReference type="EMBL" id="KAF2802421.1"/>
    </source>
</evidence>
<dbReference type="RefSeq" id="XP_033569385.1">
    <property type="nucleotide sequence ID" value="XM_033726261.1"/>
</dbReference>
<comment type="catalytic activity">
    <reaction evidence="2">
        <text>N(6)-D-ribulosyl-L-lysyl-[protein] + ATP = N(6)-(3-O-phospho-D-ribulosyl)-L-lysyl-[protein] + ADP + H(+)</text>
        <dbReference type="Rhea" id="RHEA:48432"/>
        <dbReference type="Rhea" id="RHEA-COMP:12103"/>
        <dbReference type="Rhea" id="RHEA-COMP:12104"/>
        <dbReference type="ChEBI" id="CHEBI:15378"/>
        <dbReference type="ChEBI" id="CHEBI:30616"/>
        <dbReference type="ChEBI" id="CHEBI:90418"/>
        <dbReference type="ChEBI" id="CHEBI:90420"/>
        <dbReference type="ChEBI" id="CHEBI:456216"/>
        <dbReference type="EC" id="2.7.1.172"/>
    </reaction>
    <physiologicalReaction direction="left-to-right" evidence="2">
        <dbReference type="Rhea" id="RHEA:48433"/>
    </physiologicalReaction>
</comment>
<dbReference type="InterPro" id="IPR016477">
    <property type="entry name" value="Fructo-/Ketosamine-3-kinase"/>
</dbReference>
<evidence type="ECO:0000313" key="5">
    <source>
        <dbReference type="RefSeq" id="XP_033569385.1"/>
    </source>
</evidence>
<dbReference type="Pfam" id="PF03881">
    <property type="entry name" value="Fructosamin_kin"/>
    <property type="match status" value="1"/>
</dbReference>
<dbReference type="InterPro" id="IPR011009">
    <property type="entry name" value="Kinase-like_dom_sf"/>
</dbReference>
<dbReference type="OrthoDB" id="5772781at2759"/>
<accession>A0A6A6Y0T5</accession>
<dbReference type="EC" id="2.7.1.172" evidence="1"/>
<dbReference type="Proteomes" id="UP000504636">
    <property type="component" value="Unplaced"/>
</dbReference>